<feature type="region of interest" description="Disordered" evidence="1">
    <location>
        <begin position="150"/>
        <end position="177"/>
    </location>
</feature>
<sequence length="206" mass="22803">MAQHSNVGVHGRKRPAEDDPEEDQPLAKKFDRLHIDTVISHSSSCNNQEARLQASSGVSNSNDAMMLDDTKHTIYIHDLERELADDEPVGSSIMILPGLEDKLSVSRILVTDTKPPCSEIVLYREPTSLSIPREKDGVRRAIMESRERARLHRLRDGSPTSRSRARSQNPTNELADTGITVHCGVNLDNMDIDGESDGGLSKPFIP</sequence>
<dbReference type="EMBL" id="JYKN01000610">
    <property type="protein sequence ID" value="KKK23793.1"/>
    <property type="molecule type" value="Genomic_DNA"/>
</dbReference>
<dbReference type="Proteomes" id="UP000034947">
    <property type="component" value="Unassembled WGS sequence"/>
</dbReference>
<accession>A0A0F8UWC2</accession>
<evidence type="ECO:0000256" key="1">
    <source>
        <dbReference type="SAM" id="MobiDB-lite"/>
    </source>
</evidence>
<dbReference type="InterPro" id="IPR046591">
    <property type="entry name" value="DUF6649"/>
</dbReference>
<feature type="compositionally biased region" description="Polar residues" evidence="1">
    <location>
        <begin position="41"/>
        <end position="63"/>
    </location>
</feature>
<feature type="region of interest" description="Disordered" evidence="1">
    <location>
        <begin position="41"/>
        <end position="64"/>
    </location>
</feature>
<feature type="compositionally biased region" description="Polar residues" evidence="1">
    <location>
        <begin position="158"/>
        <end position="174"/>
    </location>
</feature>
<dbReference type="VEuPathDB" id="FungiDB:P175DRAFT_0496898"/>
<dbReference type="OrthoDB" id="5345504at2759"/>
<organism evidence="2 3">
    <name type="scientific">Aspergillus ochraceoroseus</name>
    <dbReference type="NCBI Taxonomy" id="138278"/>
    <lineage>
        <taxon>Eukaryota</taxon>
        <taxon>Fungi</taxon>
        <taxon>Dikarya</taxon>
        <taxon>Ascomycota</taxon>
        <taxon>Pezizomycotina</taxon>
        <taxon>Eurotiomycetes</taxon>
        <taxon>Eurotiomycetidae</taxon>
        <taxon>Eurotiales</taxon>
        <taxon>Aspergillaceae</taxon>
        <taxon>Aspergillus</taxon>
        <taxon>Aspergillus subgen. Nidulantes</taxon>
    </lineage>
</organism>
<dbReference type="Pfam" id="PF20354">
    <property type="entry name" value="DUF6649"/>
    <property type="match status" value="1"/>
</dbReference>
<dbReference type="AlphaFoldDB" id="A0A0F8UWC2"/>
<keyword evidence="3" id="KW-1185">Reference proteome</keyword>
<evidence type="ECO:0000313" key="3">
    <source>
        <dbReference type="Proteomes" id="UP000034947"/>
    </source>
</evidence>
<proteinExistence type="predicted"/>
<comment type="caution">
    <text evidence="2">The sequence shown here is derived from an EMBL/GenBank/DDBJ whole genome shotgun (WGS) entry which is preliminary data.</text>
</comment>
<evidence type="ECO:0000313" key="2">
    <source>
        <dbReference type="EMBL" id="KKK23793.1"/>
    </source>
</evidence>
<reference evidence="2 3" key="1">
    <citation type="submission" date="2015-02" db="EMBL/GenBank/DDBJ databases">
        <title>Draft Genome Sequences of Two Closely-Related Aflatoxigenic Aspergillus Species Obtained from the Cote d'Ivoire.</title>
        <authorList>
            <person name="Moore G.G."/>
            <person name="Beltz S.B."/>
            <person name="Mack B.M."/>
        </authorList>
    </citation>
    <scope>NUCLEOTIDE SEQUENCE [LARGE SCALE GENOMIC DNA]</scope>
    <source>
        <strain evidence="2 3">SRRC1432</strain>
    </source>
</reference>
<gene>
    <name evidence="2" type="ORF">AOCH_000276</name>
</gene>
<name>A0A0F8UWC2_9EURO</name>
<protein>
    <submittedName>
        <fullName evidence="2">Uncharacterized protein</fullName>
    </submittedName>
</protein>
<feature type="region of interest" description="Disordered" evidence="1">
    <location>
        <begin position="1"/>
        <end position="25"/>
    </location>
</feature>